<evidence type="ECO:0000313" key="1">
    <source>
        <dbReference type="EMBL" id="OGY55205.1"/>
    </source>
</evidence>
<sequence length="84" mass="9764">MTIGNQPDLGREMIMMKRSGRINPPEEGIDEKRLVMVCRDLLLDNRPLLSRRELENQLNELTRRTHVIDELVIAFALGCNDRYA</sequence>
<evidence type="ECO:0000313" key="2">
    <source>
        <dbReference type="Proteomes" id="UP000178944"/>
    </source>
</evidence>
<dbReference type="Proteomes" id="UP000178944">
    <property type="component" value="Unassembled WGS sequence"/>
</dbReference>
<organism evidence="1 2">
    <name type="scientific">Candidatus Buchananbacteria bacterium RIFCSPLOWO2_01_FULL_56_15</name>
    <dbReference type="NCBI Taxonomy" id="1797547"/>
    <lineage>
        <taxon>Bacteria</taxon>
        <taxon>Candidatus Buchananiibacteriota</taxon>
    </lineage>
</organism>
<reference evidence="1 2" key="1">
    <citation type="journal article" date="2016" name="Nat. Commun.">
        <title>Thousands of microbial genomes shed light on interconnected biogeochemical processes in an aquifer system.</title>
        <authorList>
            <person name="Anantharaman K."/>
            <person name="Brown C.T."/>
            <person name="Hug L.A."/>
            <person name="Sharon I."/>
            <person name="Castelle C.J."/>
            <person name="Probst A.J."/>
            <person name="Thomas B.C."/>
            <person name="Singh A."/>
            <person name="Wilkins M.J."/>
            <person name="Karaoz U."/>
            <person name="Brodie E.L."/>
            <person name="Williams K.H."/>
            <person name="Hubbard S.S."/>
            <person name="Banfield J.F."/>
        </authorList>
    </citation>
    <scope>NUCLEOTIDE SEQUENCE [LARGE SCALE GENOMIC DNA]</scope>
</reference>
<gene>
    <name evidence="1" type="ORF">A2951_02100</name>
</gene>
<name>A0A1G1YS85_9BACT</name>
<dbReference type="AlphaFoldDB" id="A0A1G1YS85"/>
<dbReference type="EMBL" id="MHIQ01000007">
    <property type="protein sequence ID" value="OGY55205.1"/>
    <property type="molecule type" value="Genomic_DNA"/>
</dbReference>
<proteinExistence type="predicted"/>
<accession>A0A1G1YS85</accession>
<protein>
    <submittedName>
        <fullName evidence="1">Uncharacterized protein</fullName>
    </submittedName>
</protein>
<comment type="caution">
    <text evidence="1">The sequence shown here is derived from an EMBL/GenBank/DDBJ whole genome shotgun (WGS) entry which is preliminary data.</text>
</comment>